<accession>A0AAN8MH52</accession>
<keyword evidence="15" id="KW-1185">Reference proteome</keyword>
<evidence type="ECO:0000256" key="3">
    <source>
        <dbReference type="ARBA" id="ARBA00022490"/>
    </source>
</evidence>
<dbReference type="SUPFAM" id="SSF54928">
    <property type="entry name" value="RNA-binding domain, RBD"/>
    <property type="match status" value="1"/>
</dbReference>
<feature type="compositionally biased region" description="Basic and acidic residues" evidence="12">
    <location>
        <begin position="361"/>
        <end position="371"/>
    </location>
</feature>
<keyword evidence="5" id="KW-0810">Translation regulation</keyword>
<evidence type="ECO:0000256" key="2">
    <source>
        <dbReference type="ARBA" id="ARBA00022473"/>
    </source>
</evidence>
<comment type="subunit">
    <text evidence="9">Interacts with DAZ1 and DAZL.</text>
</comment>
<keyword evidence="2" id="KW-0217">Developmental protein</keyword>
<keyword evidence="7 11" id="KW-0694">RNA-binding</keyword>
<dbReference type="GO" id="GO:0008494">
    <property type="term" value="F:translation activator activity"/>
    <property type="evidence" value="ECO:0007669"/>
    <property type="project" value="TreeGrafter"/>
</dbReference>
<protein>
    <recommendedName>
        <fullName evidence="10">Protein boule-like</fullName>
    </recommendedName>
</protein>
<dbReference type="AlphaFoldDB" id="A0AAN8MH52"/>
<dbReference type="GO" id="GO:0045948">
    <property type="term" value="P:positive regulation of translational initiation"/>
    <property type="evidence" value="ECO:0007669"/>
    <property type="project" value="TreeGrafter"/>
</dbReference>
<proteinExistence type="predicted"/>
<evidence type="ECO:0000256" key="12">
    <source>
        <dbReference type="SAM" id="MobiDB-lite"/>
    </source>
</evidence>
<reference evidence="14 15" key="1">
    <citation type="submission" date="2021-04" db="EMBL/GenBank/DDBJ databases">
        <authorList>
            <person name="De Guttry C."/>
            <person name="Zahm M."/>
            <person name="Klopp C."/>
            <person name="Cabau C."/>
            <person name="Louis A."/>
            <person name="Berthelot C."/>
            <person name="Parey E."/>
            <person name="Roest Crollius H."/>
            <person name="Montfort J."/>
            <person name="Robinson-Rechavi M."/>
            <person name="Bucao C."/>
            <person name="Bouchez O."/>
            <person name="Gislard M."/>
            <person name="Lluch J."/>
            <person name="Milhes M."/>
            <person name="Lampietro C."/>
            <person name="Lopez Roques C."/>
            <person name="Donnadieu C."/>
            <person name="Braasch I."/>
            <person name="Desvignes T."/>
            <person name="Postlethwait J."/>
            <person name="Bobe J."/>
            <person name="Wedekind C."/>
            <person name="Guiguen Y."/>
        </authorList>
    </citation>
    <scope>NUCLEOTIDE SEQUENCE [LARGE SCALE GENOMIC DNA]</scope>
    <source>
        <strain evidence="14">Cs_M1</strain>
        <tissue evidence="14">Blood</tissue>
    </source>
</reference>
<feature type="region of interest" description="Disordered" evidence="12">
    <location>
        <begin position="340"/>
        <end position="383"/>
    </location>
</feature>
<keyword evidence="3" id="KW-0963">Cytoplasm</keyword>
<dbReference type="GO" id="GO:0007283">
    <property type="term" value="P:spermatogenesis"/>
    <property type="evidence" value="ECO:0007669"/>
    <property type="project" value="UniProtKB-KW"/>
</dbReference>
<evidence type="ECO:0000256" key="11">
    <source>
        <dbReference type="PROSITE-ProRule" id="PRU00176"/>
    </source>
</evidence>
<comment type="function">
    <text evidence="8">Probable RNA-binding protein, which may be required during spermatogenesis. May act by binding to the 3'-UTR of mRNAs and regulating their translation.</text>
</comment>
<dbReference type="FunFam" id="3.30.70.330:FF:000167">
    <property type="entry name" value="protein boule-like isoform X1"/>
    <property type="match status" value="1"/>
</dbReference>
<feature type="domain" description="RRM" evidence="13">
    <location>
        <begin position="68"/>
        <end position="145"/>
    </location>
</feature>
<comment type="caution">
    <text evidence="14">The sequence shown here is derived from an EMBL/GenBank/DDBJ whole genome shotgun (WGS) entry which is preliminary data.</text>
</comment>
<gene>
    <name evidence="14" type="ORF">J4Q44_G00049640</name>
</gene>
<keyword evidence="4" id="KW-0221">Differentiation</keyword>
<name>A0AAN8MH52_9TELE</name>
<dbReference type="InterPro" id="IPR012677">
    <property type="entry name" value="Nucleotide-bd_a/b_plait_sf"/>
</dbReference>
<dbReference type="InterPro" id="IPR000504">
    <property type="entry name" value="RRM_dom"/>
</dbReference>
<evidence type="ECO:0000313" key="15">
    <source>
        <dbReference type="Proteomes" id="UP001356427"/>
    </source>
</evidence>
<keyword evidence="6" id="KW-0744">Spermatogenesis</keyword>
<dbReference type="GO" id="GO:0070935">
    <property type="term" value="P:3'-UTR-mediated mRNA stabilization"/>
    <property type="evidence" value="ECO:0007669"/>
    <property type="project" value="TreeGrafter"/>
</dbReference>
<evidence type="ECO:0000256" key="4">
    <source>
        <dbReference type="ARBA" id="ARBA00022782"/>
    </source>
</evidence>
<evidence type="ECO:0000256" key="7">
    <source>
        <dbReference type="ARBA" id="ARBA00022884"/>
    </source>
</evidence>
<dbReference type="InterPro" id="IPR035979">
    <property type="entry name" value="RBD_domain_sf"/>
</dbReference>
<dbReference type="GO" id="GO:0005737">
    <property type="term" value="C:cytoplasm"/>
    <property type="evidence" value="ECO:0007669"/>
    <property type="project" value="UniProtKB-SubCell"/>
</dbReference>
<dbReference type="GO" id="GO:0030154">
    <property type="term" value="P:cell differentiation"/>
    <property type="evidence" value="ECO:0007669"/>
    <property type="project" value="UniProtKB-KW"/>
</dbReference>
<evidence type="ECO:0000256" key="5">
    <source>
        <dbReference type="ARBA" id="ARBA00022845"/>
    </source>
</evidence>
<evidence type="ECO:0000256" key="8">
    <source>
        <dbReference type="ARBA" id="ARBA00060279"/>
    </source>
</evidence>
<feature type="region of interest" description="Disordered" evidence="12">
    <location>
        <begin position="33"/>
        <end position="60"/>
    </location>
</feature>
<dbReference type="PROSITE" id="PS50102">
    <property type="entry name" value="RRM"/>
    <property type="match status" value="1"/>
</dbReference>
<dbReference type="EMBL" id="JAGTTL010000003">
    <property type="protein sequence ID" value="KAK6325622.1"/>
    <property type="molecule type" value="Genomic_DNA"/>
</dbReference>
<sequence>MYPFFPPPVSLDLSAPSTVSTMENEIALISICTQTSTPSPPPAPVSQDPNNNTTPSHHAPRFGTIIPNRIFVGGIDFKTNENDLRRFFSQHGAVKEVKIVIDRTGVSKGYGFVTFETQEDTERILHDADRLCFRDKRLNIGQAVRKQQVGGHSNSFSVSSHTPAMMPTPCGTMYLTTSTGYPYTYHNGVAYFHTPEMSPSAPYHWPSHSVPGSPVMLTHQPPPIYQQPAYHHYQAPTQCHPSHLQWNVPQSPVPSSPVLYMQPSELLYQPMEQPSDGGCVQPAMPLIEAPIPEQQFIDHMVQPAYNHTISYYPQSPGGMTPVMIQQEPGKEHKFHVMRRGYPSSPVSLKPRYGRNPHYAQLRKEYRPEITSDHSPPPTTEPVK</sequence>
<dbReference type="Gene3D" id="3.30.70.330">
    <property type="match status" value="1"/>
</dbReference>
<feature type="compositionally biased region" description="Pro residues" evidence="12">
    <location>
        <begin position="374"/>
        <end position="383"/>
    </location>
</feature>
<dbReference type="GO" id="GO:0003730">
    <property type="term" value="F:mRNA 3'-UTR binding"/>
    <property type="evidence" value="ECO:0007669"/>
    <property type="project" value="TreeGrafter"/>
</dbReference>
<dbReference type="SMART" id="SM00360">
    <property type="entry name" value="RRM"/>
    <property type="match status" value="1"/>
</dbReference>
<dbReference type="PANTHER" id="PTHR11176:SF10">
    <property type="entry name" value="PROTEIN BOULE-LIKE"/>
    <property type="match status" value="1"/>
</dbReference>
<evidence type="ECO:0000256" key="1">
    <source>
        <dbReference type="ARBA" id="ARBA00004496"/>
    </source>
</evidence>
<evidence type="ECO:0000256" key="6">
    <source>
        <dbReference type="ARBA" id="ARBA00022871"/>
    </source>
</evidence>
<comment type="subcellular location">
    <subcellularLocation>
        <location evidence="1">Cytoplasm</location>
    </subcellularLocation>
</comment>
<dbReference type="CDD" id="cd12673">
    <property type="entry name" value="RRM_BOULE"/>
    <property type="match status" value="1"/>
</dbReference>
<dbReference type="PANTHER" id="PTHR11176">
    <property type="entry name" value="BOULE-RELATED"/>
    <property type="match status" value="1"/>
</dbReference>
<dbReference type="Pfam" id="PF00076">
    <property type="entry name" value="RRM_1"/>
    <property type="match status" value="1"/>
</dbReference>
<evidence type="ECO:0000256" key="10">
    <source>
        <dbReference type="ARBA" id="ARBA00072848"/>
    </source>
</evidence>
<evidence type="ECO:0000259" key="13">
    <source>
        <dbReference type="PROSITE" id="PS50102"/>
    </source>
</evidence>
<dbReference type="GO" id="GO:0051321">
    <property type="term" value="P:meiotic cell cycle"/>
    <property type="evidence" value="ECO:0007669"/>
    <property type="project" value="UniProtKB-ARBA"/>
</dbReference>
<dbReference type="Proteomes" id="UP001356427">
    <property type="component" value="Unassembled WGS sequence"/>
</dbReference>
<evidence type="ECO:0000313" key="14">
    <source>
        <dbReference type="EMBL" id="KAK6325622.1"/>
    </source>
</evidence>
<organism evidence="14 15">
    <name type="scientific">Coregonus suidteri</name>
    <dbReference type="NCBI Taxonomy" id="861788"/>
    <lineage>
        <taxon>Eukaryota</taxon>
        <taxon>Metazoa</taxon>
        <taxon>Chordata</taxon>
        <taxon>Craniata</taxon>
        <taxon>Vertebrata</taxon>
        <taxon>Euteleostomi</taxon>
        <taxon>Actinopterygii</taxon>
        <taxon>Neopterygii</taxon>
        <taxon>Teleostei</taxon>
        <taxon>Protacanthopterygii</taxon>
        <taxon>Salmoniformes</taxon>
        <taxon>Salmonidae</taxon>
        <taxon>Coregoninae</taxon>
        <taxon>Coregonus</taxon>
    </lineage>
</organism>
<evidence type="ECO:0000256" key="9">
    <source>
        <dbReference type="ARBA" id="ARBA00062241"/>
    </source>
</evidence>